<proteinExistence type="predicted"/>
<dbReference type="AlphaFoldDB" id="A0A7S4PGH0"/>
<protein>
    <submittedName>
        <fullName evidence="1">Uncharacterized protein</fullName>
    </submittedName>
</protein>
<evidence type="ECO:0000313" key="1">
    <source>
        <dbReference type="EMBL" id="CAE2334355.1"/>
    </source>
</evidence>
<sequence>MVGDISPQAAVSSLEMSSISWSEVDAGFELVDGCLIILRLLRKSTTLSSPSFLVWLLAHVFFPGLKLYKRFAVRLLGFRDPSCLLMGEKAAPGREQDLKGGREGTCALWSVSDKLFSVSEIDAS</sequence>
<accession>A0A7S4PGH0</accession>
<gene>
    <name evidence="1" type="ORF">GTHE00462_LOCUS35180</name>
</gene>
<organism evidence="1">
    <name type="scientific">Guillardia theta</name>
    <name type="common">Cryptophyte</name>
    <name type="synonym">Cryptomonas phi</name>
    <dbReference type="NCBI Taxonomy" id="55529"/>
    <lineage>
        <taxon>Eukaryota</taxon>
        <taxon>Cryptophyceae</taxon>
        <taxon>Pyrenomonadales</taxon>
        <taxon>Geminigeraceae</taxon>
        <taxon>Guillardia</taxon>
    </lineage>
</organism>
<reference evidence="1" key="1">
    <citation type="submission" date="2021-01" db="EMBL/GenBank/DDBJ databases">
        <authorList>
            <person name="Corre E."/>
            <person name="Pelletier E."/>
            <person name="Niang G."/>
            <person name="Scheremetjew M."/>
            <person name="Finn R."/>
            <person name="Kale V."/>
            <person name="Holt S."/>
            <person name="Cochrane G."/>
            <person name="Meng A."/>
            <person name="Brown T."/>
            <person name="Cohen L."/>
        </authorList>
    </citation>
    <scope>NUCLEOTIDE SEQUENCE</scope>
    <source>
        <strain evidence="1">CCMP 2712</strain>
    </source>
</reference>
<dbReference type="EMBL" id="HBKN01044972">
    <property type="protein sequence ID" value="CAE2334355.1"/>
    <property type="molecule type" value="Transcribed_RNA"/>
</dbReference>
<name>A0A7S4PGH0_GUITH</name>